<sequence>MRMESITAYPELEGELARQIREAAVDYDSFSQNLKLCDLGSCRATCCHDGVFLTGEEQRVIGEVIEEGRERLDQYGWTEKAWLGDEGGRAKSITLGNKNPGARFPSHFPRTRCVFLDAGHRCVLQRLAMDAGRHPWFWKPISCWMHPLVLKPGERGGRPILTLPSPGNDPAAKPGYPGFSACTPCGMEASDGKPAWQVLGDELELLGEIGGRGLLGEITSAVESPAHSAKSEE</sequence>
<accession>A0ABW2LCQ3</accession>
<keyword evidence="3" id="KW-1185">Reference proteome</keyword>
<dbReference type="Pfam" id="PF11307">
    <property type="entry name" value="DUF3109"/>
    <property type="match status" value="1"/>
</dbReference>
<comment type="similarity">
    <text evidence="1">Belongs to the Rv0495c family.</text>
</comment>
<name>A0ABW2LCQ3_9BACT</name>
<comment type="caution">
    <text evidence="2">The sequence shown here is derived from an EMBL/GenBank/DDBJ whole genome shotgun (WGS) entry which is preliminary data.</text>
</comment>
<evidence type="ECO:0008006" key="4">
    <source>
        <dbReference type="Google" id="ProtNLM"/>
    </source>
</evidence>
<reference evidence="3" key="1">
    <citation type="journal article" date="2019" name="Int. J. Syst. Evol. Microbiol.">
        <title>The Global Catalogue of Microorganisms (GCM) 10K type strain sequencing project: providing services to taxonomists for standard genome sequencing and annotation.</title>
        <authorList>
            <consortium name="The Broad Institute Genomics Platform"/>
            <consortium name="The Broad Institute Genome Sequencing Center for Infectious Disease"/>
            <person name="Wu L."/>
            <person name="Ma J."/>
        </authorList>
    </citation>
    <scope>NUCLEOTIDE SEQUENCE [LARGE SCALE GENOMIC DNA]</scope>
    <source>
        <strain evidence="3">CGMCC 4.1467</strain>
    </source>
</reference>
<dbReference type="InterPro" id="IPR021458">
    <property type="entry name" value="Rv0495c"/>
</dbReference>
<evidence type="ECO:0000313" key="2">
    <source>
        <dbReference type="EMBL" id="MFC7338955.1"/>
    </source>
</evidence>
<organism evidence="2 3">
    <name type="scientific">Haloferula chungangensis</name>
    <dbReference type="NCBI Taxonomy" id="1048331"/>
    <lineage>
        <taxon>Bacteria</taxon>
        <taxon>Pseudomonadati</taxon>
        <taxon>Verrucomicrobiota</taxon>
        <taxon>Verrucomicrobiia</taxon>
        <taxon>Verrucomicrobiales</taxon>
        <taxon>Verrucomicrobiaceae</taxon>
        <taxon>Haloferula</taxon>
    </lineage>
</organism>
<evidence type="ECO:0000313" key="3">
    <source>
        <dbReference type="Proteomes" id="UP001596472"/>
    </source>
</evidence>
<gene>
    <name evidence="2" type="ORF">ACFQY0_17290</name>
</gene>
<dbReference type="EMBL" id="JBHTBS010000011">
    <property type="protein sequence ID" value="MFC7338955.1"/>
    <property type="molecule type" value="Genomic_DNA"/>
</dbReference>
<dbReference type="Proteomes" id="UP001596472">
    <property type="component" value="Unassembled WGS sequence"/>
</dbReference>
<dbReference type="RefSeq" id="WP_379714969.1">
    <property type="nucleotide sequence ID" value="NZ_JBHTBS010000011.1"/>
</dbReference>
<proteinExistence type="inferred from homology"/>
<protein>
    <recommendedName>
        <fullName evidence="4">DUF3109 family protein</fullName>
    </recommendedName>
</protein>
<evidence type="ECO:0000256" key="1">
    <source>
        <dbReference type="ARBA" id="ARBA00093770"/>
    </source>
</evidence>